<dbReference type="RefSeq" id="XP_505130.3">
    <property type="nucleotide sequence ID" value="XM_505130.3"/>
</dbReference>
<name>A0A1H6PS30_YARLL</name>
<protein>
    <submittedName>
        <fullName evidence="2">Uncharacterized protein</fullName>
    </submittedName>
</protein>
<evidence type="ECO:0000313" key="2">
    <source>
        <dbReference type="EMBL" id="AOW06818.1"/>
    </source>
</evidence>
<proteinExistence type="predicted"/>
<dbReference type="EMBL" id="CP017558">
    <property type="protein sequence ID" value="AOW06818.1"/>
    <property type="molecule type" value="Genomic_DNA"/>
</dbReference>
<dbReference type="AlphaFoldDB" id="A0A1H6PS30"/>
<accession>A0A1H6PS30</accession>
<sequence>MRVCKLTAHPSPEVNFLSSTTFAMARTHLLRLVRFRALHSSATVGQANRRHLDRLANFGATVSKLEELVPSLLQHSLPHEMLSNSVCLKFYFGQSRDMNYSDEHQLFGYTEGQEGEDFVREVGRRQQRHKDDTANNDANNDSGPLRISLPHARGKPAYTTCWKVLQWIATSYVRTDTQIQITKMTLHPPQNDDSSSNGRIVIKWCTVDTDADQWVGGGGGYGAAFYCSELDHLKPVPVHVNNNNNNGPESHTVHMSPTEPTSYPISSYIPRIGLSFGKLLDSGPSEHILSGIFIFDLTEDCDLIQTHIVDNVEVIREKEARDALKLA</sequence>
<dbReference type="VEuPathDB" id="FungiDB:YALI1_F11020g"/>
<evidence type="ECO:0000313" key="3">
    <source>
        <dbReference type="Proteomes" id="UP000182444"/>
    </source>
</evidence>
<reference evidence="2 3" key="1">
    <citation type="journal article" date="2016" name="PLoS ONE">
        <title>Sequence Assembly of Yarrowia lipolytica Strain W29/CLIB89 Shows Transposable Element Diversity.</title>
        <authorList>
            <person name="Magnan C."/>
            <person name="Yu J."/>
            <person name="Chang I."/>
            <person name="Jahn E."/>
            <person name="Kanomata Y."/>
            <person name="Wu J."/>
            <person name="Zeller M."/>
            <person name="Oakes M."/>
            <person name="Baldi P."/>
            <person name="Sandmeyer S."/>
        </authorList>
    </citation>
    <scope>NUCLEOTIDE SEQUENCE [LARGE SCALE GENOMIC DNA]</scope>
    <source>
        <strain evidence="3">CLIB89(W29)</strain>
    </source>
</reference>
<organism evidence="2 3">
    <name type="scientific">Yarrowia lipolytica</name>
    <name type="common">Candida lipolytica</name>
    <dbReference type="NCBI Taxonomy" id="4952"/>
    <lineage>
        <taxon>Eukaryota</taxon>
        <taxon>Fungi</taxon>
        <taxon>Dikarya</taxon>
        <taxon>Ascomycota</taxon>
        <taxon>Saccharomycotina</taxon>
        <taxon>Dipodascomycetes</taxon>
        <taxon>Dipodascales</taxon>
        <taxon>Dipodascales incertae sedis</taxon>
        <taxon>Yarrowia</taxon>
    </lineage>
</organism>
<feature type="region of interest" description="Disordered" evidence="1">
    <location>
        <begin position="121"/>
        <end position="147"/>
    </location>
</feature>
<dbReference type="Proteomes" id="UP000182444">
    <property type="component" value="Chromosome 1F"/>
</dbReference>
<dbReference type="KEGG" id="yli:2908393"/>
<gene>
    <name evidence="2" type="ORF">YALI1_F11020g</name>
</gene>
<dbReference type="VEuPathDB" id="FungiDB:YALI0_F07689g"/>
<feature type="compositionally biased region" description="Basic and acidic residues" evidence="1">
    <location>
        <begin position="121"/>
        <end position="133"/>
    </location>
</feature>
<dbReference type="GeneID" id="2908393"/>
<evidence type="ECO:0000256" key="1">
    <source>
        <dbReference type="SAM" id="MobiDB-lite"/>
    </source>
</evidence>